<evidence type="ECO:0000313" key="2">
    <source>
        <dbReference type="EMBL" id="QGZ40593.1"/>
    </source>
</evidence>
<evidence type="ECO:0000313" key="4">
    <source>
        <dbReference type="Proteomes" id="UP000315112"/>
    </source>
</evidence>
<dbReference type="Proteomes" id="UP000315112">
    <property type="component" value="Unassembled WGS sequence"/>
</dbReference>
<gene>
    <name evidence="2" type="ORF">GO485_17025</name>
    <name evidence="3" type="ORF">IP92_03475</name>
</gene>
<dbReference type="SUPFAM" id="SSF56935">
    <property type="entry name" value="Porins"/>
    <property type="match status" value="1"/>
</dbReference>
<reference evidence="3" key="2">
    <citation type="submission" date="2019-07" db="EMBL/GenBank/DDBJ databases">
        <authorList>
            <person name="Whitman W."/>
            <person name="Huntemann M."/>
            <person name="Clum A."/>
            <person name="Pillay M."/>
            <person name="Palaniappan K."/>
            <person name="Varghese N."/>
            <person name="Mikhailova N."/>
            <person name="Stamatis D."/>
            <person name="Reddy T."/>
            <person name="Daum C."/>
            <person name="Shapiro N."/>
            <person name="Ivanova N."/>
            <person name="Kyrpides N."/>
            <person name="Woyke T."/>
        </authorList>
    </citation>
    <scope>NUCLEOTIDE SEQUENCE</scope>
    <source>
        <strain evidence="3">CGMCC 1.10685</strain>
    </source>
</reference>
<keyword evidence="5" id="KW-1185">Reference proteome</keyword>
<dbReference type="InterPro" id="IPR017467">
    <property type="entry name" value="CHP03016_PEP-CTERM"/>
</dbReference>
<sequence length="510" mass="55764">MVERRSRALLAPALVLALLPSAVRAAWQVTPSVELRETWSDNPSLRSDGEKRSQFITSVSPGVTVTNQTPRLQVSASYQLNAFKYSGERTTGTDNVNSSLSASAKGMVVNDLLFFDAAAGITQTPISAFGPVGDNPYSSTNRSEVRSYRVSPYLVHGFGSFASAQLRYTHDMVDSDMPGFARSTSDSLNLSINSGPTFRALGWGLQLNRANEEDGIAPKQINSKVLASLRYAMTRTFSLTATGGYDRFDYESMGEGTKGASWSGGFSYNPSARTSLQMSAGKRYYGNSYFLAATHRSRYTVWSINYSDDVTRSRSNFLLPSAVDTASMLSQLFISQYPDPVMRALVVSAYMRALNLPSSLPNSTNYFSNRYMLQRQFNASVALRTARTTTLVSLYKTRREALSLLEYDSSLFGAGQQNINDNTDQTGLAVMVDYRLGARTNVSLAANTGRSESRSSQFSERNRQIRAHLSHTFSPKLSGGVEVRRTSGGLALQGGSYSENAVAASLSMKF</sequence>
<dbReference type="NCBIfam" id="TIGR03016">
    <property type="entry name" value="pepcterm_hypo_1"/>
    <property type="match status" value="1"/>
</dbReference>
<evidence type="ECO:0000313" key="3">
    <source>
        <dbReference type="EMBL" id="TWI46042.1"/>
    </source>
</evidence>
<dbReference type="OrthoDB" id="8522878at2"/>
<dbReference type="AlphaFoldDB" id="A0A562PNK0"/>
<dbReference type="RefSeq" id="WP_145877237.1">
    <property type="nucleotide sequence ID" value="NZ_CP046904.1"/>
</dbReference>
<dbReference type="EMBL" id="VLKW01000006">
    <property type="protein sequence ID" value="TWI46042.1"/>
    <property type="molecule type" value="Genomic_DNA"/>
</dbReference>
<accession>A0A562PNK0</accession>
<reference evidence="2 5" key="3">
    <citation type="submission" date="2019-12" db="EMBL/GenBank/DDBJ databases">
        <title>Draft Genome Sequences of Six Type Strains of the Genus Massilia.</title>
        <authorList>
            <person name="Miess H."/>
            <person name="Frediansyah A."/>
            <person name="Goeker M."/>
            <person name="Gross H."/>
        </authorList>
    </citation>
    <scope>NUCLEOTIDE SEQUENCE [LARGE SCALE GENOMIC DNA]</scope>
    <source>
        <strain evidence="2 5">DSM 26639</strain>
    </source>
</reference>
<evidence type="ECO:0000256" key="1">
    <source>
        <dbReference type="SAM" id="SignalP"/>
    </source>
</evidence>
<feature type="chain" id="PRO_5044617853" evidence="1">
    <location>
        <begin position="26"/>
        <end position="510"/>
    </location>
</feature>
<evidence type="ECO:0000313" key="5">
    <source>
        <dbReference type="Proteomes" id="UP000437862"/>
    </source>
</evidence>
<dbReference type="Proteomes" id="UP000437862">
    <property type="component" value="Chromosome"/>
</dbReference>
<name>A0A562PNK0_9BURK</name>
<keyword evidence="1" id="KW-0732">Signal</keyword>
<feature type="signal peptide" evidence="1">
    <location>
        <begin position="1"/>
        <end position="25"/>
    </location>
</feature>
<dbReference type="EMBL" id="CP046904">
    <property type="protein sequence ID" value="QGZ40593.1"/>
    <property type="molecule type" value="Genomic_DNA"/>
</dbReference>
<organism evidence="3 4">
    <name type="scientific">Pseudoduganella flava</name>
    <dbReference type="NCBI Taxonomy" id="871742"/>
    <lineage>
        <taxon>Bacteria</taxon>
        <taxon>Pseudomonadati</taxon>
        <taxon>Pseudomonadota</taxon>
        <taxon>Betaproteobacteria</taxon>
        <taxon>Burkholderiales</taxon>
        <taxon>Oxalobacteraceae</taxon>
        <taxon>Telluria group</taxon>
        <taxon>Pseudoduganella</taxon>
    </lineage>
</organism>
<proteinExistence type="predicted"/>
<protein>
    <submittedName>
        <fullName evidence="2">TIGR03016 family PEP-CTERM system-associated outer membrane protein</fullName>
    </submittedName>
    <submittedName>
        <fullName evidence="3">Uncharacterized protein (PEP-CTERM system associated)</fullName>
    </submittedName>
</protein>
<reference evidence="3 4" key="1">
    <citation type="journal article" date="2015" name="Stand. Genomic Sci.">
        <title>Genomic Encyclopedia of Bacterial and Archaeal Type Strains, Phase III: the genomes of soil and plant-associated and newly described type strains.</title>
        <authorList>
            <person name="Whitman W.B."/>
            <person name="Woyke T."/>
            <person name="Klenk H.P."/>
            <person name="Zhou Y."/>
            <person name="Lilburn T.G."/>
            <person name="Beck B.J."/>
            <person name="De Vos P."/>
            <person name="Vandamme P."/>
            <person name="Eisen J.A."/>
            <person name="Garrity G."/>
            <person name="Hugenholtz P."/>
            <person name="Kyrpides N.C."/>
        </authorList>
    </citation>
    <scope>NUCLEOTIDE SEQUENCE [LARGE SCALE GENOMIC DNA]</scope>
    <source>
        <strain evidence="3 4">CGMCC 1.10685</strain>
    </source>
</reference>